<dbReference type="Proteomes" id="UP001328107">
    <property type="component" value="Unassembled WGS sequence"/>
</dbReference>
<feature type="non-terminal residue" evidence="2">
    <location>
        <position position="336"/>
    </location>
</feature>
<organism evidence="2 3">
    <name type="scientific">Pristionchus mayeri</name>
    <dbReference type="NCBI Taxonomy" id="1317129"/>
    <lineage>
        <taxon>Eukaryota</taxon>
        <taxon>Metazoa</taxon>
        <taxon>Ecdysozoa</taxon>
        <taxon>Nematoda</taxon>
        <taxon>Chromadorea</taxon>
        <taxon>Rhabditida</taxon>
        <taxon>Rhabditina</taxon>
        <taxon>Diplogasteromorpha</taxon>
        <taxon>Diplogasteroidea</taxon>
        <taxon>Neodiplogasteridae</taxon>
        <taxon>Pristionchus</taxon>
    </lineage>
</organism>
<feature type="compositionally biased region" description="Low complexity" evidence="1">
    <location>
        <begin position="268"/>
        <end position="284"/>
    </location>
</feature>
<feature type="region of interest" description="Disordered" evidence="1">
    <location>
        <begin position="214"/>
        <end position="336"/>
    </location>
</feature>
<feature type="compositionally biased region" description="Basic and acidic residues" evidence="1">
    <location>
        <begin position="59"/>
        <end position="78"/>
    </location>
</feature>
<accession>A0AAN5CB08</accession>
<comment type="caution">
    <text evidence="2">The sequence shown here is derived from an EMBL/GenBank/DDBJ whole genome shotgun (WGS) entry which is preliminary data.</text>
</comment>
<reference evidence="3" key="1">
    <citation type="submission" date="2022-10" db="EMBL/GenBank/DDBJ databases">
        <title>Genome assembly of Pristionchus species.</title>
        <authorList>
            <person name="Yoshida K."/>
            <person name="Sommer R.J."/>
        </authorList>
    </citation>
    <scope>NUCLEOTIDE SEQUENCE [LARGE SCALE GENOMIC DNA]</scope>
    <source>
        <strain evidence="3">RS5460</strain>
    </source>
</reference>
<evidence type="ECO:0000313" key="3">
    <source>
        <dbReference type="Proteomes" id="UP001328107"/>
    </source>
</evidence>
<feature type="compositionally biased region" description="Basic and acidic residues" evidence="1">
    <location>
        <begin position="288"/>
        <end position="336"/>
    </location>
</feature>
<dbReference type="EMBL" id="BTRK01000002">
    <property type="protein sequence ID" value="GMR36422.1"/>
    <property type="molecule type" value="Genomic_DNA"/>
</dbReference>
<gene>
    <name evidence="2" type="ORF">PMAYCL1PPCAC_06617</name>
</gene>
<feature type="compositionally biased region" description="Basic and acidic residues" evidence="1">
    <location>
        <begin position="221"/>
        <end position="258"/>
    </location>
</feature>
<evidence type="ECO:0000313" key="2">
    <source>
        <dbReference type="EMBL" id="GMR36422.1"/>
    </source>
</evidence>
<name>A0AAN5CB08_9BILA</name>
<keyword evidence="3" id="KW-1185">Reference proteome</keyword>
<dbReference type="AlphaFoldDB" id="A0AAN5CB08"/>
<feature type="non-terminal residue" evidence="2">
    <location>
        <position position="1"/>
    </location>
</feature>
<feature type="region of interest" description="Disordered" evidence="1">
    <location>
        <begin position="59"/>
        <end position="128"/>
    </location>
</feature>
<evidence type="ECO:0000256" key="1">
    <source>
        <dbReference type="SAM" id="MobiDB-lite"/>
    </source>
</evidence>
<proteinExistence type="predicted"/>
<protein>
    <submittedName>
        <fullName evidence="2">Uncharacterized protein</fullName>
    </submittedName>
</protein>
<sequence length="336" mass="38849">ETSDSIEMAERREERMEEERIEEMMEIEKRKKMEVKMEEERREEEMAQVMERVEIREERVEMREEKREESSQSHHEEEASAYGFWRTEEGDNSAEKTLREGSATEEMSMRVKASTETSIQSSREVKGISREEEIQGIIKTTSSSTIHASLSALSQREAEKRMMESMNGEVIRGRKEETREVQLVGTTTLHLSVESREVSSLPETTEAAAYGFWSTEEGDNNAERTLREASETERETLRTSASREESIQSIREMRRDESGEGVVRVMKSPSASSLHASLLPSTSTETGYECRMEKSEGRLQAEKKREEMDEKMTVADLTQKRETTTVIHSEEKRMEE</sequence>
<feature type="compositionally biased region" description="Basic and acidic residues" evidence="1">
    <location>
        <begin position="86"/>
        <end position="99"/>
    </location>
</feature>